<dbReference type="InterPro" id="IPR052185">
    <property type="entry name" value="IPC_Synthase-Related"/>
</dbReference>
<evidence type="ECO:0000313" key="9">
    <source>
        <dbReference type="Proteomes" id="UP000537326"/>
    </source>
</evidence>
<feature type="compositionally biased region" description="Polar residues" evidence="5">
    <location>
        <begin position="1"/>
        <end position="11"/>
    </location>
</feature>
<dbReference type="PANTHER" id="PTHR31310">
    <property type="match status" value="1"/>
</dbReference>
<gene>
    <name evidence="8" type="ORF">BKA05_001959</name>
</gene>
<comment type="subcellular location">
    <subcellularLocation>
        <location evidence="1">Membrane</location>
        <topology evidence="1">Multi-pass membrane protein</topology>
    </subcellularLocation>
</comment>
<keyword evidence="3 6" id="KW-1133">Transmembrane helix</keyword>
<dbReference type="EMBL" id="JACBZI010000001">
    <property type="protein sequence ID" value="NYI10444.1"/>
    <property type="molecule type" value="Genomic_DNA"/>
</dbReference>
<dbReference type="Proteomes" id="UP000537326">
    <property type="component" value="Unassembled WGS sequence"/>
</dbReference>
<keyword evidence="4 6" id="KW-0472">Membrane</keyword>
<organism evidence="8 9">
    <name type="scientific">Nocardioides marinus</name>
    <dbReference type="NCBI Taxonomy" id="374514"/>
    <lineage>
        <taxon>Bacteria</taxon>
        <taxon>Bacillati</taxon>
        <taxon>Actinomycetota</taxon>
        <taxon>Actinomycetes</taxon>
        <taxon>Propionibacteriales</taxon>
        <taxon>Nocardioidaceae</taxon>
        <taxon>Nocardioides</taxon>
    </lineage>
</organism>
<sequence>MSTTAESTTVSPREPREGARPPGVRWRTGARELLLVALLYVGYSAGRLLADDDLASARDRALDLLALEGLLGLDPEWAWSSWLASHHALAVAASYWYSVGHYTVTPAVLLWLWWRRPSAYARERWTLVAASVVALVVYVAVPVAPPRLVGYVDVLASTAAAGWWSEHASAPAGLGHLTNELAAMPSLHVGWACWVALVVWRLTRRPWARLLSLAHPVITSLVVVATANHWLVDVLAGAVLVLAVDLAVGLWHDRARERRAVPMDWRDRGRSE</sequence>
<evidence type="ECO:0000256" key="2">
    <source>
        <dbReference type="ARBA" id="ARBA00022692"/>
    </source>
</evidence>
<dbReference type="AlphaFoldDB" id="A0A7Y9YG73"/>
<evidence type="ECO:0000259" key="7">
    <source>
        <dbReference type="Pfam" id="PF14378"/>
    </source>
</evidence>
<comment type="caution">
    <text evidence="8">The sequence shown here is derived from an EMBL/GenBank/DDBJ whole genome shotgun (WGS) entry which is preliminary data.</text>
</comment>
<evidence type="ECO:0000256" key="3">
    <source>
        <dbReference type="ARBA" id="ARBA00022989"/>
    </source>
</evidence>
<dbReference type="GO" id="GO:0016020">
    <property type="term" value="C:membrane"/>
    <property type="evidence" value="ECO:0007669"/>
    <property type="project" value="UniProtKB-SubCell"/>
</dbReference>
<feature type="transmembrane region" description="Helical" evidence="6">
    <location>
        <begin position="33"/>
        <end position="50"/>
    </location>
</feature>
<evidence type="ECO:0000256" key="5">
    <source>
        <dbReference type="SAM" id="MobiDB-lite"/>
    </source>
</evidence>
<keyword evidence="9" id="KW-1185">Reference proteome</keyword>
<name>A0A7Y9YG73_9ACTN</name>
<accession>A0A7Y9YG73</accession>
<evidence type="ECO:0000313" key="8">
    <source>
        <dbReference type="EMBL" id="NYI10444.1"/>
    </source>
</evidence>
<dbReference type="CDD" id="cd03386">
    <property type="entry name" value="PAP2_Aur1_like"/>
    <property type="match status" value="1"/>
</dbReference>
<dbReference type="PANTHER" id="PTHR31310:SF7">
    <property type="entry name" value="PA-PHOSPHATASE RELATED-FAMILY PROTEIN DDB_G0268928"/>
    <property type="match status" value="1"/>
</dbReference>
<feature type="domain" description="Inositolphosphotransferase Aur1/Ipt1" evidence="7">
    <location>
        <begin position="63"/>
        <end position="243"/>
    </location>
</feature>
<keyword evidence="2 6" id="KW-0812">Transmembrane</keyword>
<reference evidence="8 9" key="1">
    <citation type="submission" date="2020-07" db="EMBL/GenBank/DDBJ databases">
        <title>Sequencing the genomes of 1000 actinobacteria strains.</title>
        <authorList>
            <person name="Klenk H.-P."/>
        </authorList>
    </citation>
    <scope>NUCLEOTIDE SEQUENCE [LARGE SCALE GENOMIC DNA]</scope>
    <source>
        <strain evidence="8 9">DSM 18248</strain>
    </source>
</reference>
<feature type="transmembrane region" description="Helical" evidence="6">
    <location>
        <begin position="207"/>
        <end position="224"/>
    </location>
</feature>
<dbReference type="RefSeq" id="WP_179531279.1">
    <property type="nucleotide sequence ID" value="NZ_BAAAPP010000010.1"/>
</dbReference>
<evidence type="ECO:0000256" key="4">
    <source>
        <dbReference type="ARBA" id="ARBA00023136"/>
    </source>
</evidence>
<dbReference type="InterPro" id="IPR026841">
    <property type="entry name" value="Aur1/Ipt1"/>
</dbReference>
<dbReference type="InterPro" id="IPR036938">
    <property type="entry name" value="PAP2/HPO_sf"/>
</dbReference>
<feature type="transmembrane region" description="Helical" evidence="6">
    <location>
        <begin position="95"/>
        <end position="113"/>
    </location>
</feature>
<feature type="transmembrane region" description="Helical" evidence="6">
    <location>
        <begin position="181"/>
        <end position="200"/>
    </location>
</feature>
<evidence type="ECO:0000256" key="1">
    <source>
        <dbReference type="ARBA" id="ARBA00004141"/>
    </source>
</evidence>
<dbReference type="Pfam" id="PF14378">
    <property type="entry name" value="PAP2_3"/>
    <property type="match status" value="1"/>
</dbReference>
<proteinExistence type="predicted"/>
<feature type="transmembrane region" description="Helical" evidence="6">
    <location>
        <begin position="230"/>
        <end position="251"/>
    </location>
</feature>
<evidence type="ECO:0000256" key="6">
    <source>
        <dbReference type="SAM" id="Phobius"/>
    </source>
</evidence>
<feature type="transmembrane region" description="Helical" evidence="6">
    <location>
        <begin position="125"/>
        <end position="144"/>
    </location>
</feature>
<protein>
    <recommendedName>
        <fullName evidence="7">Inositolphosphotransferase Aur1/Ipt1 domain-containing protein</fullName>
    </recommendedName>
</protein>
<feature type="region of interest" description="Disordered" evidence="5">
    <location>
        <begin position="1"/>
        <end position="23"/>
    </location>
</feature>
<dbReference type="SUPFAM" id="SSF48317">
    <property type="entry name" value="Acid phosphatase/Vanadium-dependent haloperoxidase"/>
    <property type="match status" value="1"/>
</dbReference>